<feature type="compositionally biased region" description="Low complexity" evidence="1">
    <location>
        <begin position="316"/>
        <end position="332"/>
    </location>
</feature>
<feature type="compositionally biased region" description="Basic residues" evidence="1">
    <location>
        <begin position="685"/>
        <end position="696"/>
    </location>
</feature>
<dbReference type="STRING" id="98765.A0A2R6NSL3"/>
<dbReference type="OrthoDB" id="2333993at2759"/>
<feature type="compositionally biased region" description="Low complexity" evidence="1">
    <location>
        <begin position="555"/>
        <end position="580"/>
    </location>
</feature>
<reference evidence="2 3" key="1">
    <citation type="submission" date="2018-02" db="EMBL/GenBank/DDBJ databases">
        <title>Genome sequence of the basidiomycete white-rot fungus Phlebia centrifuga.</title>
        <authorList>
            <person name="Granchi Z."/>
            <person name="Peng M."/>
            <person name="de Vries R.P."/>
            <person name="Hilden K."/>
            <person name="Makela M.R."/>
            <person name="Grigoriev I."/>
            <person name="Riley R."/>
        </authorList>
    </citation>
    <scope>NUCLEOTIDE SEQUENCE [LARGE SCALE GENOMIC DNA]</scope>
    <source>
        <strain evidence="2 3">FBCC195</strain>
    </source>
</reference>
<feature type="region of interest" description="Disordered" evidence="1">
    <location>
        <begin position="204"/>
        <end position="336"/>
    </location>
</feature>
<dbReference type="Proteomes" id="UP000186601">
    <property type="component" value="Unassembled WGS sequence"/>
</dbReference>
<protein>
    <submittedName>
        <fullName evidence="2">Uncharacterized protein</fullName>
    </submittedName>
</protein>
<accession>A0A2R6NSL3</accession>
<organism evidence="2 3">
    <name type="scientific">Hermanssonia centrifuga</name>
    <dbReference type="NCBI Taxonomy" id="98765"/>
    <lineage>
        <taxon>Eukaryota</taxon>
        <taxon>Fungi</taxon>
        <taxon>Dikarya</taxon>
        <taxon>Basidiomycota</taxon>
        <taxon>Agaricomycotina</taxon>
        <taxon>Agaricomycetes</taxon>
        <taxon>Polyporales</taxon>
        <taxon>Meruliaceae</taxon>
        <taxon>Hermanssonia</taxon>
    </lineage>
</organism>
<evidence type="ECO:0000256" key="1">
    <source>
        <dbReference type="SAM" id="MobiDB-lite"/>
    </source>
</evidence>
<dbReference type="EMBL" id="MLYV02000872">
    <property type="protein sequence ID" value="PSR75902.1"/>
    <property type="molecule type" value="Genomic_DNA"/>
</dbReference>
<feature type="region of interest" description="Disordered" evidence="1">
    <location>
        <begin position="501"/>
        <end position="586"/>
    </location>
</feature>
<feature type="region of interest" description="Disordered" evidence="1">
    <location>
        <begin position="432"/>
        <end position="456"/>
    </location>
</feature>
<feature type="compositionally biased region" description="Basic and acidic residues" evidence="1">
    <location>
        <begin position="207"/>
        <end position="235"/>
    </location>
</feature>
<comment type="caution">
    <text evidence="2">The sequence shown here is derived from an EMBL/GenBank/DDBJ whole genome shotgun (WGS) entry which is preliminary data.</text>
</comment>
<sequence>MQDPRQRLPLQPSHSFVATPDTDATRSLKRRHTSPVVGDLPLSTSLMTSFQHESHYPDPAIYAKHALTTRAVSRNGTLVAQLPSMDPTPGDNDAIFLHPPFSDFPDAHKHREGLTYAVLAVNPDWFLDATDYQQLNGENSSGVRYPAQLEPPRGWCPAKKKEAKEGWAEGEEPRLRCTFCRRTYAGVNAKSMWRRHVFEKHKIAMSNRRENQERKGRGSNKENKEDVPRVSERASARGAAKVQLETDPPKPSKLKYRLRTTEDWGKPYASLRRAHSLPQPQEVSDDDEDDSPGTLSQVPVKESDSATADVFQVGASTTPPLTPGLSPSSSNPQSRLLDLSRSIAESPYDPLLTPAFRHSPARLPSDQPWRFPSPSHPLHGNAREMSLNMLAHIDSSPMLRGLDLSPIVRMSAKEHFKTSIFSSPLSSLIKGNVGASGGGDPSKSSSKPSPRCLFSSGVPTPLVDRFRLKHRIPESPFGREFTPIKPRAFASLTQVTGGAWRSMFTPSKSPGKGLGLLDPIDLEGEDPFTDPYKPWLSTPAAGNMEGRPASPPESSPELDSPVLRSSQLSSSQMSTGESSLAISTRDSVSTAASRIGAGLLEGFSLRDAVNCSASSSEDEQDNSLMFVKHGRTINLSSRKGLRLGVSNDGSPLPPVVTGKKSRRRFLQDAILDGDGDCEMQEPSQPKKRRKTVSGCD</sequence>
<gene>
    <name evidence="2" type="ORF">PHLCEN_2v8816</name>
</gene>
<evidence type="ECO:0000313" key="2">
    <source>
        <dbReference type="EMBL" id="PSR75902.1"/>
    </source>
</evidence>
<feature type="region of interest" description="Disordered" evidence="1">
    <location>
        <begin position="1"/>
        <end position="38"/>
    </location>
</feature>
<keyword evidence="3" id="KW-1185">Reference proteome</keyword>
<evidence type="ECO:0000313" key="3">
    <source>
        <dbReference type="Proteomes" id="UP000186601"/>
    </source>
</evidence>
<proteinExistence type="predicted"/>
<feature type="region of interest" description="Disordered" evidence="1">
    <location>
        <begin position="641"/>
        <end position="696"/>
    </location>
</feature>
<feature type="compositionally biased region" description="Low complexity" evidence="1">
    <location>
        <begin position="441"/>
        <end position="450"/>
    </location>
</feature>
<name>A0A2R6NSL3_9APHY</name>
<dbReference type="AlphaFoldDB" id="A0A2R6NSL3"/>